<dbReference type="InterPro" id="IPR015943">
    <property type="entry name" value="WD40/YVTN_repeat-like_dom_sf"/>
</dbReference>
<dbReference type="EMBL" id="LT670847">
    <property type="protein sequence ID" value="SHM10371.1"/>
    <property type="molecule type" value="Genomic_DNA"/>
</dbReference>
<dbReference type="Gene3D" id="2.130.10.10">
    <property type="entry name" value="YVTN repeat-like/Quinoprotein amine dehydrogenase"/>
    <property type="match status" value="1"/>
</dbReference>
<comment type="subunit">
    <text evidence="4">Part of the Bam complex.</text>
</comment>
<keyword evidence="7" id="KW-1185">Reference proteome</keyword>
<dbReference type="InterPro" id="IPR018391">
    <property type="entry name" value="PQQ_b-propeller_rpt"/>
</dbReference>
<dbReference type="Proteomes" id="UP000190911">
    <property type="component" value="Chromosome I"/>
</dbReference>
<comment type="subcellular location">
    <subcellularLocation>
        <location evidence="4">Cell outer membrane</location>
        <topology evidence="4">Lipid-anchor</topology>
    </subcellularLocation>
</comment>
<dbReference type="RefSeq" id="WP_079552140.1">
    <property type="nucleotide sequence ID" value="NZ_LT670847.1"/>
</dbReference>
<dbReference type="PANTHER" id="PTHR34512">
    <property type="entry name" value="CELL SURFACE PROTEIN"/>
    <property type="match status" value="1"/>
</dbReference>
<dbReference type="AlphaFoldDB" id="A0A1M7G268"/>
<dbReference type="InterPro" id="IPR017687">
    <property type="entry name" value="BamB"/>
</dbReference>
<dbReference type="NCBIfam" id="TIGR03300">
    <property type="entry name" value="assembly_YfgL"/>
    <property type="match status" value="1"/>
</dbReference>
<dbReference type="InterPro" id="IPR002372">
    <property type="entry name" value="PQQ_rpt_dom"/>
</dbReference>
<reference evidence="6 7" key="1">
    <citation type="submission" date="2016-11" db="EMBL/GenBank/DDBJ databases">
        <authorList>
            <person name="Jaros S."/>
            <person name="Januszkiewicz K."/>
            <person name="Wedrychowicz H."/>
        </authorList>
    </citation>
    <scope>NUCLEOTIDE SEQUENCE [LARGE SCALE GENOMIC DNA]</scope>
    <source>
        <strain evidence="6 7">ACAM 12</strain>
    </source>
</reference>
<evidence type="ECO:0000313" key="7">
    <source>
        <dbReference type="Proteomes" id="UP000190911"/>
    </source>
</evidence>
<comment type="similarity">
    <text evidence="4">Belongs to the BamB family.</text>
</comment>
<evidence type="ECO:0000256" key="3">
    <source>
        <dbReference type="ARBA" id="ARBA00023237"/>
    </source>
</evidence>
<sequence>MIATRFPHTLRLTLGAGVLALLAGCASKGEPLYTPKELTDIDATSSLDTRWDTGIGDGLGRARYPITPARDGARLFAADAEGLVVALNAKSGERNWEIDLESPVSSGLSAIDGQVYLGTRNGEVVALDQQDGSEQWRARVSSEVLAAPQANRELLIVQSTDGQITALDRQSGDARWTYKSSLPSLTLRGTGTPQTIDPVTFAGFANGRLVTLDNRTGQPLWQQQVAIPQGRSEVDRLVDLTGQPLLTQDGRLYVTSYNGRLLALEATRGKLMWERELSSRHTPLLVGDYLFVVADDSHVVALDAQSGDPLWQNDKLEGRWLTAPAFADGRIVVGDFEGYLHLLDARDGQLVGRTRVDRSGLSVTPVTEGGTIHVLANDGTLETLDVSP</sequence>
<evidence type="ECO:0000259" key="5">
    <source>
        <dbReference type="Pfam" id="PF13360"/>
    </source>
</evidence>
<comment type="function">
    <text evidence="4">Part of the outer membrane protein assembly complex, which is involved in assembly and insertion of beta-barrel proteins into the outer membrane.</text>
</comment>
<evidence type="ECO:0000256" key="4">
    <source>
        <dbReference type="HAMAP-Rule" id="MF_00923"/>
    </source>
</evidence>
<dbReference type="InterPro" id="IPR011047">
    <property type="entry name" value="Quinoprotein_ADH-like_sf"/>
</dbReference>
<dbReference type="HAMAP" id="MF_00923">
    <property type="entry name" value="OM_assembly_BamB"/>
    <property type="match status" value="1"/>
</dbReference>
<keyword evidence="1 4" id="KW-0732">Signal</keyword>
<feature type="domain" description="Pyrrolo-quinoline quinone repeat" evidence="5">
    <location>
        <begin position="81"/>
        <end position="313"/>
    </location>
</feature>
<dbReference type="SMART" id="SM00564">
    <property type="entry name" value="PQQ"/>
    <property type="match status" value="7"/>
</dbReference>
<evidence type="ECO:0000256" key="1">
    <source>
        <dbReference type="ARBA" id="ARBA00022729"/>
    </source>
</evidence>
<name>A0A1M7G268_9GAMM</name>
<dbReference type="GO" id="GO:0009279">
    <property type="term" value="C:cell outer membrane"/>
    <property type="evidence" value="ECO:0007669"/>
    <property type="project" value="UniProtKB-SubCell"/>
</dbReference>
<proteinExistence type="inferred from homology"/>
<accession>A0A1M7G268</accession>
<dbReference type="FunCoup" id="A0A1M7G268">
    <property type="interactions" value="80"/>
</dbReference>
<dbReference type="InParanoid" id="A0A1M7G268"/>
<dbReference type="PANTHER" id="PTHR34512:SF30">
    <property type="entry name" value="OUTER MEMBRANE PROTEIN ASSEMBLY FACTOR BAMB"/>
    <property type="match status" value="1"/>
</dbReference>
<dbReference type="GO" id="GO:0051205">
    <property type="term" value="P:protein insertion into membrane"/>
    <property type="evidence" value="ECO:0007669"/>
    <property type="project" value="UniProtKB-UniRule"/>
</dbReference>
<dbReference type="Pfam" id="PF13360">
    <property type="entry name" value="PQQ_2"/>
    <property type="match status" value="1"/>
</dbReference>
<evidence type="ECO:0000313" key="6">
    <source>
        <dbReference type="EMBL" id="SHM10371.1"/>
    </source>
</evidence>
<protein>
    <recommendedName>
        <fullName evidence="4">Outer membrane protein assembly factor BamB</fullName>
    </recommendedName>
</protein>
<evidence type="ECO:0000256" key="2">
    <source>
        <dbReference type="ARBA" id="ARBA00023136"/>
    </source>
</evidence>
<dbReference type="PROSITE" id="PS51257">
    <property type="entry name" value="PROKAR_LIPOPROTEIN"/>
    <property type="match status" value="1"/>
</dbReference>
<dbReference type="GO" id="GO:0043165">
    <property type="term" value="P:Gram-negative-bacterium-type cell outer membrane assembly"/>
    <property type="evidence" value="ECO:0007669"/>
    <property type="project" value="UniProtKB-UniRule"/>
</dbReference>
<gene>
    <name evidence="4" type="primary">bamB</name>
    <name evidence="6" type="ORF">SAMN05878437_1232</name>
</gene>
<keyword evidence="3 4" id="KW-0998">Cell outer membrane</keyword>
<dbReference type="OrthoDB" id="5173551at2"/>
<dbReference type="STRING" id="29571.SAMN05878437_1232"/>
<keyword evidence="2 4" id="KW-0472">Membrane</keyword>
<keyword evidence="4" id="KW-0564">Palmitate</keyword>
<keyword evidence="4" id="KW-0449">Lipoprotein</keyword>
<organism evidence="6 7">
    <name type="scientific">Vreelandella subglaciescola</name>
    <dbReference type="NCBI Taxonomy" id="29571"/>
    <lineage>
        <taxon>Bacteria</taxon>
        <taxon>Pseudomonadati</taxon>
        <taxon>Pseudomonadota</taxon>
        <taxon>Gammaproteobacteria</taxon>
        <taxon>Oceanospirillales</taxon>
        <taxon>Halomonadaceae</taxon>
        <taxon>Vreelandella</taxon>
    </lineage>
</organism>
<dbReference type="SUPFAM" id="SSF50998">
    <property type="entry name" value="Quinoprotein alcohol dehydrogenase-like"/>
    <property type="match status" value="1"/>
</dbReference>